<evidence type="ECO:0000259" key="8">
    <source>
        <dbReference type="Pfam" id="PF08544"/>
    </source>
</evidence>
<dbReference type="RefSeq" id="XP_029646691.1">
    <property type="nucleotide sequence ID" value="XM_029790831.2"/>
</dbReference>
<dbReference type="KEGG" id="osn:115220697"/>
<protein>
    <submittedName>
        <fullName evidence="10 11">L-fucose kinase</fullName>
    </submittedName>
</protein>
<dbReference type="Proteomes" id="UP000515154">
    <property type="component" value="Linkage group LG17"/>
</dbReference>
<reference evidence="10 11" key="1">
    <citation type="submission" date="2025-08" db="UniProtKB">
        <authorList>
            <consortium name="RefSeq"/>
        </authorList>
    </citation>
    <scope>IDENTIFICATION</scope>
</reference>
<dbReference type="InterPro" id="IPR036554">
    <property type="entry name" value="GHMP_kinase_C_sf"/>
</dbReference>
<keyword evidence="3 10" id="KW-0418">Kinase</keyword>
<dbReference type="Pfam" id="PF00288">
    <property type="entry name" value="GHMP_kinases_N"/>
    <property type="match status" value="1"/>
</dbReference>
<evidence type="ECO:0000256" key="1">
    <source>
        <dbReference type="ARBA" id="ARBA00022679"/>
    </source>
</evidence>
<evidence type="ECO:0000313" key="9">
    <source>
        <dbReference type="Proteomes" id="UP000515154"/>
    </source>
</evidence>
<dbReference type="PANTHER" id="PTHR32463">
    <property type="entry name" value="L-FUCOSE KINASE"/>
    <property type="match status" value="1"/>
</dbReference>
<dbReference type="Pfam" id="PF07959">
    <property type="entry name" value="Fucose_pyrophosphorylase"/>
    <property type="match status" value="1"/>
</dbReference>
<dbReference type="SUPFAM" id="SSF51161">
    <property type="entry name" value="Trimeric LpxA-like enzymes"/>
    <property type="match status" value="1"/>
</dbReference>
<dbReference type="InterPro" id="IPR012887">
    <property type="entry name" value="GDP_fucose_pyrophosphorylase"/>
</dbReference>
<evidence type="ECO:0000256" key="4">
    <source>
        <dbReference type="ARBA" id="ARBA00022840"/>
    </source>
</evidence>
<dbReference type="InterPro" id="IPR006204">
    <property type="entry name" value="GHMP_kinase_N_dom"/>
</dbReference>
<keyword evidence="9" id="KW-1185">Reference proteome</keyword>
<feature type="domain" description="GDP-fucose pyrophosphorylase" evidence="7">
    <location>
        <begin position="84"/>
        <end position="514"/>
    </location>
</feature>
<dbReference type="Gene3D" id="3.30.230.120">
    <property type="match status" value="1"/>
</dbReference>
<evidence type="ECO:0000256" key="5">
    <source>
        <dbReference type="ARBA" id="ARBA00038121"/>
    </source>
</evidence>
<feature type="domain" description="GHMP kinase N-terminal" evidence="6">
    <location>
        <begin position="836"/>
        <end position="910"/>
    </location>
</feature>
<proteinExistence type="inferred from homology"/>
<feature type="domain" description="GHMP kinase C-terminal" evidence="8">
    <location>
        <begin position="992"/>
        <end position="1061"/>
    </location>
</feature>
<evidence type="ECO:0000313" key="11">
    <source>
        <dbReference type="RefSeq" id="XP_029646692.1"/>
    </source>
</evidence>
<keyword evidence="4" id="KW-0067">ATP-binding</keyword>
<gene>
    <name evidence="10 11 12" type="primary">LOC115220697</name>
</gene>
<dbReference type="Pfam" id="PF08544">
    <property type="entry name" value="GHMP_kinases_C"/>
    <property type="match status" value="1"/>
</dbReference>
<dbReference type="InterPro" id="IPR052203">
    <property type="entry name" value="GHMP_Kinase-Related"/>
</dbReference>
<evidence type="ECO:0000256" key="3">
    <source>
        <dbReference type="ARBA" id="ARBA00022777"/>
    </source>
</evidence>
<dbReference type="GO" id="GO:0050201">
    <property type="term" value="F:fucokinase activity"/>
    <property type="evidence" value="ECO:0007669"/>
    <property type="project" value="TreeGrafter"/>
</dbReference>
<dbReference type="RefSeq" id="XP_036366363.1">
    <property type="nucleotide sequence ID" value="XM_036510470.1"/>
</dbReference>
<dbReference type="AlphaFoldDB" id="A0A6P7T8X9"/>
<keyword evidence="2" id="KW-0547">Nucleotide-binding</keyword>
<dbReference type="GO" id="GO:0005524">
    <property type="term" value="F:ATP binding"/>
    <property type="evidence" value="ECO:0007669"/>
    <property type="project" value="UniProtKB-KW"/>
</dbReference>
<dbReference type="InterPro" id="IPR011004">
    <property type="entry name" value="Trimer_LpxA-like_sf"/>
</dbReference>
<evidence type="ECO:0000256" key="2">
    <source>
        <dbReference type="ARBA" id="ARBA00022741"/>
    </source>
</evidence>
<dbReference type="PANTHER" id="PTHR32463:SF0">
    <property type="entry name" value="L-FUCOSE KINASE"/>
    <property type="match status" value="1"/>
</dbReference>
<evidence type="ECO:0000259" key="7">
    <source>
        <dbReference type="Pfam" id="PF07959"/>
    </source>
</evidence>
<evidence type="ECO:0000259" key="6">
    <source>
        <dbReference type="Pfam" id="PF00288"/>
    </source>
</evidence>
<comment type="similarity">
    <text evidence="5">Belongs to the GHMP kinase family.</text>
</comment>
<dbReference type="Gene3D" id="2.160.10.10">
    <property type="entry name" value="Hexapeptide repeat proteins"/>
    <property type="match status" value="1"/>
</dbReference>
<keyword evidence="1" id="KW-0808">Transferase</keyword>
<evidence type="ECO:0000313" key="12">
    <source>
        <dbReference type="RefSeq" id="XP_036366363.1"/>
    </source>
</evidence>
<evidence type="ECO:0000313" key="10">
    <source>
        <dbReference type="RefSeq" id="XP_029646691.1"/>
    </source>
</evidence>
<organism evidence="9 11">
    <name type="scientific">Octopus sinensis</name>
    <name type="common">East Asian common octopus</name>
    <dbReference type="NCBI Taxonomy" id="2607531"/>
    <lineage>
        <taxon>Eukaryota</taxon>
        <taxon>Metazoa</taxon>
        <taxon>Spiralia</taxon>
        <taxon>Lophotrochozoa</taxon>
        <taxon>Mollusca</taxon>
        <taxon>Cephalopoda</taxon>
        <taxon>Coleoidea</taxon>
        <taxon>Octopodiformes</taxon>
        <taxon>Octopoda</taxon>
        <taxon>Incirrata</taxon>
        <taxon>Octopodidae</taxon>
        <taxon>Octopus</taxon>
    </lineage>
</organism>
<name>A0A6P7T8X9_9MOLL</name>
<accession>A0A6P7T8X9</accession>
<dbReference type="InterPro" id="IPR013750">
    <property type="entry name" value="GHMP_kinase_C_dom"/>
</dbReference>
<sequence length="1087" mass="120657">MEPNQANFQWTAIVLTCSDNQWSQSVQQELDIRQAKGLFPKDVILLTIEDPKSNVGSGGATINALLAVTEHICAKKGYTAINADVLQNCYILILHSGRCYPYSSCRHAFLPLPVKYQKSSYDSLLCLIDITYKTITENIAQYAPPGIWVCSTDMMLCVPEGAKFQWTDADVCAVTFPSTVSYCKDHGIYKTDSQGFVEDILYKVDENEILKYIGPNENPLIVTGLVYFKQNVAEKILSFHVKPPLDGCTYIGLDSGQTPKQLSLFFDVLLPMATNITEEDFVSGKRVHSFKDFPINENGSGDWQNAKEVRQILWNELNSLKIMTCVIEGGQYLYLTNSAQDFLSQIIHCPLQSQSKHLVWHKLTHSYIDSEADISETSTLINSVIQKNIEVGEKSVLINCYLDGKIQIGNNSLCNGLRLDLSNKNKYMNFPNNLVIQGFNILLKSLETSKYIMTVHGINDSLNGSLNAENATFCNQKWKDFIKRTGIKEEELWNTSDDSSKKVLWTAKLFPIFHHEENVGMKEILWLLGESCDGAEVPKKWRESWRLSLSEILKLVDLSSEFSLRRKLFYEISEQHVKTTLLNGENNGLRYIYKSVTLESQEYSLSMLKALDNVAINCQETPGIAARTLANIADLLATMAKGCGGLRSGPAANSAWNKAFQFLEMNQIANGIKSLAKERNKWLHRPDLLIRASRHYEGAAQILIRQAVMTGKKFVEVKDGVLPDYEKWITVECPARLDLSGGWTDTPPITYECGGAVTGVSITINGKKPIGAKAKRIENPQIVIVYGNVHLVIEELNQLEDYFNPHAQGALIKAAFLSVNLICLSSPMSLKDQLISKYKGGFEIHSWSDLPQGSGLGTSSILAGAVIAAVVTAAGKVIDAKSLLHSVLYLEQLMTTGGGWQDQVGGLLGGVTLGSSLAKIPLFIDYKHISVTPDIIELFNQRLVLIYSGKTRLARNLLQNVLREWYARKPGIVSTIYNLKQLAHDCATHFSEGNLESVGQCIDKYWTLKKNMAPGCEPAALKELMDILRPYSYGMSLAGAGGGGFFYAILKDLSIKSQLQTILSSIKGLESAVLYEAVIDPVGMTIN</sequence>
<dbReference type="PRINTS" id="PR00959">
    <property type="entry name" value="MEVGALKINASE"/>
</dbReference>
<dbReference type="SUPFAM" id="SSF54211">
    <property type="entry name" value="Ribosomal protein S5 domain 2-like"/>
    <property type="match status" value="1"/>
</dbReference>
<dbReference type="SUPFAM" id="SSF55060">
    <property type="entry name" value="GHMP Kinase, C-terminal domain"/>
    <property type="match status" value="1"/>
</dbReference>
<dbReference type="RefSeq" id="XP_029646692.1">
    <property type="nucleotide sequence ID" value="XM_029790832.2"/>
</dbReference>
<dbReference type="InterPro" id="IPR020568">
    <property type="entry name" value="Ribosomal_Su5_D2-typ_SF"/>
</dbReference>
<dbReference type="GO" id="GO:0042352">
    <property type="term" value="P:GDP-L-fucose salvage"/>
    <property type="evidence" value="ECO:0007669"/>
    <property type="project" value="TreeGrafter"/>
</dbReference>